<dbReference type="Gene3D" id="3.30.70.1560">
    <property type="entry name" value="Alpha-L RNA-binding motif"/>
    <property type="match status" value="1"/>
</dbReference>
<dbReference type="EC" id="5.4.99.-" evidence="5"/>
<evidence type="ECO:0000256" key="1">
    <source>
        <dbReference type="ARBA" id="ARBA00008348"/>
    </source>
</evidence>
<dbReference type="FunFam" id="3.30.70.1560:FF:000001">
    <property type="entry name" value="Pseudouridine synthase"/>
    <property type="match status" value="1"/>
</dbReference>
<dbReference type="InterPro" id="IPR020094">
    <property type="entry name" value="TruA/RsuA/RluB/E/F_N"/>
</dbReference>
<dbReference type="InterPro" id="IPR018496">
    <property type="entry name" value="PsdUridine_synth_RsuA/RluB_CS"/>
</dbReference>
<keyword evidence="8" id="KW-1185">Reference proteome</keyword>
<dbReference type="SMART" id="SM00363">
    <property type="entry name" value="S4"/>
    <property type="match status" value="1"/>
</dbReference>
<dbReference type="Pfam" id="PF01479">
    <property type="entry name" value="S4"/>
    <property type="match status" value="1"/>
</dbReference>
<evidence type="ECO:0000313" key="7">
    <source>
        <dbReference type="EMBL" id="OLS02808.1"/>
    </source>
</evidence>
<dbReference type="GO" id="GO:0120159">
    <property type="term" value="F:rRNA pseudouridine synthase activity"/>
    <property type="evidence" value="ECO:0007669"/>
    <property type="project" value="UniProtKB-ARBA"/>
</dbReference>
<dbReference type="PROSITE" id="PS01149">
    <property type="entry name" value="PSI_RSU"/>
    <property type="match status" value="1"/>
</dbReference>
<protein>
    <recommendedName>
        <fullName evidence="5">Pseudouridine synthase</fullName>
        <ecNumber evidence="5">5.4.99.-</ecNumber>
    </recommendedName>
</protein>
<dbReference type="EMBL" id="LTDM01000017">
    <property type="protein sequence ID" value="OLS02808.1"/>
    <property type="molecule type" value="Genomic_DNA"/>
</dbReference>
<dbReference type="Gene3D" id="3.30.70.580">
    <property type="entry name" value="Pseudouridine synthase I, catalytic domain, N-terminal subdomain"/>
    <property type="match status" value="1"/>
</dbReference>
<keyword evidence="2 4" id="KW-0694">RNA-binding</keyword>
<evidence type="ECO:0000256" key="4">
    <source>
        <dbReference type="PROSITE-ProRule" id="PRU00182"/>
    </source>
</evidence>
<evidence type="ECO:0000256" key="2">
    <source>
        <dbReference type="ARBA" id="ARBA00022884"/>
    </source>
</evidence>
<evidence type="ECO:0000256" key="5">
    <source>
        <dbReference type="RuleBase" id="RU003887"/>
    </source>
</evidence>
<dbReference type="RefSeq" id="WP_075726155.1">
    <property type="nucleotide sequence ID" value="NZ_LTDM01000017.1"/>
</dbReference>
<comment type="similarity">
    <text evidence="1 5">Belongs to the pseudouridine synthase RsuA family.</text>
</comment>
<dbReference type="PANTHER" id="PTHR47683:SF4">
    <property type="entry name" value="PSEUDOURIDINE SYNTHASE"/>
    <property type="match status" value="1"/>
</dbReference>
<gene>
    <name evidence="7" type="primary">rsuA</name>
    <name evidence="7" type="ORF">TICRE_12250</name>
</gene>
<dbReference type="GO" id="GO:0005829">
    <property type="term" value="C:cytosol"/>
    <property type="evidence" value="ECO:0007669"/>
    <property type="project" value="UniProtKB-ARBA"/>
</dbReference>
<dbReference type="FunFam" id="3.10.290.10:FF:000003">
    <property type="entry name" value="Pseudouridine synthase"/>
    <property type="match status" value="1"/>
</dbReference>
<dbReference type="InterPro" id="IPR050343">
    <property type="entry name" value="RsuA_PseudoU_synthase"/>
</dbReference>
<proteinExistence type="inferred from homology"/>
<organism evidence="7 8">
    <name type="scientific">Tissierella creatinophila DSM 6911</name>
    <dbReference type="NCBI Taxonomy" id="1123403"/>
    <lineage>
        <taxon>Bacteria</taxon>
        <taxon>Bacillati</taxon>
        <taxon>Bacillota</taxon>
        <taxon>Tissierellia</taxon>
        <taxon>Tissierellales</taxon>
        <taxon>Tissierellaceae</taxon>
        <taxon>Tissierella</taxon>
    </lineage>
</organism>
<dbReference type="SUPFAM" id="SSF55174">
    <property type="entry name" value="Alpha-L RNA-binding motif"/>
    <property type="match status" value="1"/>
</dbReference>
<dbReference type="InterPro" id="IPR020103">
    <property type="entry name" value="PsdUridine_synth_cat_dom_sf"/>
</dbReference>
<dbReference type="InterPro" id="IPR036986">
    <property type="entry name" value="S4_RNA-bd_sf"/>
</dbReference>
<dbReference type="CDD" id="cd00165">
    <property type="entry name" value="S4"/>
    <property type="match status" value="1"/>
</dbReference>
<dbReference type="AlphaFoldDB" id="A0A1U7M6I5"/>
<dbReference type="PROSITE" id="PS50889">
    <property type="entry name" value="S4"/>
    <property type="match status" value="1"/>
</dbReference>
<name>A0A1U7M6I5_TISCR</name>
<feature type="domain" description="RNA-binding S4" evidence="6">
    <location>
        <begin position="5"/>
        <end position="65"/>
    </location>
</feature>
<dbReference type="InterPro" id="IPR002942">
    <property type="entry name" value="S4_RNA-bd"/>
</dbReference>
<dbReference type="SUPFAM" id="SSF55120">
    <property type="entry name" value="Pseudouridine synthase"/>
    <property type="match status" value="1"/>
</dbReference>
<dbReference type="InterPro" id="IPR042092">
    <property type="entry name" value="PsdUridine_s_RsuA/RluB/E/F_cat"/>
</dbReference>
<sequence length="245" mass="28251">MSGQERLDKVLSNMGYGSRKEIKKIIKDGSIKVNNEIVLKNDIKVDPYSDEIYFHGEKVIYRKYIYLMMNKPKGLVSSTDDPLTDTVISLLSDEYLIYNPFPAGRLDKDTEGFMLITNDGKLSHELLSPKKRVSKTYYVEVDGVVEEEHKENFKNGIRLEDGYISLPAKLEIIKSDIISSDIISKVYLTIEEGKYHQVKRMFESLSMRVLYLKRISMGPLSLDESLDLGEYRELTNEEVFLLKNI</sequence>
<dbReference type="GO" id="GO:0000455">
    <property type="term" value="P:enzyme-directed rRNA pseudouridine synthesis"/>
    <property type="evidence" value="ECO:0007669"/>
    <property type="project" value="UniProtKB-ARBA"/>
</dbReference>
<dbReference type="PANTHER" id="PTHR47683">
    <property type="entry name" value="PSEUDOURIDINE SYNTHASE FAMILY PROTEIN-RELATED"/>
    <property type="match status" value="1"/>
</dbReference>
<dbReference type="CDD" id="cd02553">
    <property type="entry name" value="PseudoU_synth_RsuA"/>
    <property type="match status" value="1"/>
</dbReference>
<evidence type="ECO:0000259" key="6">
    <source>
        <dbReference type="SMART" id="SM00363"/>
    </source>
</evidence>
<accession>A0A1U7M6I5</accession>
<dbReference type="Proteomes" id="UP000186112">
    <property type="component" value="Unassembled WGS sequence"/>
</dbReference>
<dbReference type="Pfam" id="PF00849">
    <property type="entry name" value="PseudoU_synth_2"/>
    <property type="match status" value="1"/>
</dbReference>
<dbReference type="NCBIfam" id="TIGR00093">
    <property type="entry name" value="pseudouridine synthase"/>
    <property type="match status" value="1"/>
</dbReference>
<evidence type="ECO:0000256" key="3">
    <source>
        <dbReference type="ARBA" id="ARBA00023235"/>
    </source>
</evidence>
<comment type="caution">
    <text evidence="7">The sequence shown here is derived from an EMBL/GenBank/DDBJ whole genome shotgun (WGS) entry which is preliminary data.</text>
</comment>
<evidence type="ECO:0000313" key="8">
    <source>
        <dbReference type="Proteomes" id="UP000186112"/>
    </source>
</evidence>
<dbReference type="InterPro" id="IPR000748">
    <property type="entry name" value="PsdUridine_synth_RsuA/RluB/E/F"/>
</dbReference>
<dbReference type="InterPro" id="IPR006145">
    <property type="entry name" value="PsdUridine_synth_RsuA/RluA"/>
</dbReference>
<dbReference type="Gene3D" id="3.10.290.10">
    <property type="entry name" value="RNA-binding S4 domain"/>
    <property type="match status" value="1"/>
</dbReference>
<reference evidence="7 8" key="1">
    <citation type="submission" date="2016-02" db="EMBL/GenBank/DDBJ databases">
        <title>Genome sequence of Tissierella creatinophila DSM 6911.</title>
        <authorList>
            <person name="Poehlein A."/>
            <person name="Daniel R."/>
        </authorList>
    </citation>
    <scope>NUCLEOTIDE SEQUENCE [LARGE SCALE GENOMIC DNA]</scope>
    <source>
        <strain evidence="7 8">DSM 6911</strain>
    </source>
</reference>
<dbReference type="GO" id="GO:0003723">
    <property type="term" value="F:RNA binding"/>
    <property type="evidence" value="ECO:0007669"/>
    <property type="project" value="UniProtKB-KW"/>
</dbReference>
<keyword evidence="3 5" id="KW-0413">Isomerase</keyword>
<dbReference type="OrthoDB" id="9807213at2"/>